<feature type="region of interest" description="Disordered" evidence="6">
    <location>
        <begin position="1"/>
        <end position="20"/>
    </location>
</feature>
<name>A0A811KDP2_9BILA</name>
<dbReference type="InterPro" id="IPR036638">
    <property type="entry name" value="HLH_DNA-bd_sf"/>
</dbReference>
<evidence type="ECO:0000256" key="5">
    <source>
        <dbReference type="ARBA" id="ARBA00023242"/>
    </source>
</evidence>
<dbReference type="SMART" id="SM00353">
    <property type="entry name" value="HLH"/>
    <property type="match status" value="1"/>
</dbReference>
<gene>
    <name evidence="8" type="ORF">BOKJ2_LOCUS5172</name>
</gene>
<dbReference type="Pfam" id="PF00010">
    <property type="entry name" value="HLH"/>
    <property type="match status" value="1"/>
</dbReference>
<dbReference type="Gene3D" id="4.10.280.10">
    <property type="entry name" value="Helix-loop-helix DNA-binding domain"/>
    <property type="match status" value="1"/>
</dbReference>
<keyword evidence="9" id="KW-1185">Reference proteome</keyword>
<feature type="compositionally biased region" description="Low complexity" evidence="6">
    <location>
        <begin position="207"/>
        <end position="228"/>
    </location>
</feature>
<reference evidence="8" key="1">
    <citation type="submission" date="2020-09" db="EMBL/GenBank/DDBJ databases">
        <authorList>
            <person name="Kikuchi T."/>
        </authorList>
    </citation>
    <scope>NUCLEOTIDE SEQUENCE</scope>
    <source>
        <strain evidence="8">SH1</strain>
    </source>
</reference>
<dbReference type="EMBL" id="CAJFDH010000003">
    <property type="protein sequence ID" value="CAD5213597.1"/>
    <property type="molecule type" value="Genomic_DNA"/>
</dbReference>
<keyword evidence="5" id="KW-0539">Nucleus</keyword>
<dbReference type="InterPro" id="IPR011598">
    <property type="entry name" value="bHLH_dom"/>
</dbReference>
<dbReference type="SUPFAM" id="SSF47459">
    <property type="entry name" value="HLH, helix-loop-helix DNA-binding domain"/>
    <property type="match status" value="1"/>
</dbReference>
<dbReference type="Proteomes" id="UP000783686">
    <property type="component" value="Unassembled WGS sequence"/>
</dbReference>
<dbReference type="GO" id="GO:0000978">
    <property type="term" value="F:RNA polymerase II cis-regulatory region sequence-specific DNA binding"/>
    <property type="evidence" value="ECO:0007669"/>
    <property type="project" value="TreeGrafter"/>
</dbReference>
<dbReference type="CDD" id="cd11419">
    <property type="entry name" value="bHLHzip_TFAP4"/>
    <property type="match status" value="1"/>
</dbReference>
<dbReference type="Proteomes" id="UP000614601">
    <property type="component" value="Unassembled WGS sequence"/>
</dbReference>
<evidence type="ECO:0000256" key="2">
    <source>
        <dbReference type="ARBA" id="ARBA00023015"/>
    </source>
</evidence>
<evidence type="ECO:0000259" key="7">
    <source>
        <dbReference type="PROSITE" id="PS50888"/>
    </source>
</evidence>
<evidence type="ECO:0000313" key="8">
    <source>
        <dbReference type="EMBL" id="CAD5213597.1"/>
    </source>
</evidence>
<dbReference type="OrthoDB" id="10029128at2759"/>
<evidence type="ECO:0000256" key="1">
    <source>
        <dbReference type="ARBA" id="ARBA00004123"/>
    </source>
</evidence>
<accession>A0A811KDP2</accession>
<keyword evidence="4" id="KW-0804">Transcription</keyword>
<dbReference type="GO" id="GO:0046983">
    <property type="term" value="F:protein dimerization activity"/>
    <property type="evidence" value="ECO:0007669"/>
    <property type="project" value="InterPro"/>
</dbReference>
<feature type="region of interest" description="Disordered" evidence="6">
    <location>
        <begin position="342"/>
        <end position="399"/>
    </location>
</feature>
<organism evidence="8 9">
    <name type="scientific">Bursaphelenchus okinawaensis</name>
    <dbReference type="NCBI Taxonomy" id="465554"/>
    <lineage>
        <taxon>Eukaryota</taxon>
        <taxon>Metazoa</taxon>
        <taxon>Ecdysozoa</taxon>
        <taxon>Nematoda</taxon>
        <taxon>Chromadorea</taxon>
        <taxon>Rhabditida</taxon>
        <taxon>Tylenchina</taxon>
        <taxon>Tylenchomorpha</taxon>
        <taxon>Aphelenchoidea</taxon>
        <taxon>Aphelenchoididae</taxon>
        <taxon>Bursaphelenchus</taxon>
    </lineage>
</organism>
<dbReference type="PANTHER" id="PTHR15741">
    <property type="entry name" value="BASIC HELIX-LOOP-HELIX ZIP TRANSCRIPTION FACTOR"/>
    <property type="match status" value="1"/>
</dbReference>
<feature type="compositionally biased region" description="Polar residues" evidence="6">
    <location>
        <begin position="49"/>
        <end position="59"/>
    </location>
</feature>
<dbReference type="GO" id="GO:0000981">
    <property type="term" value="F:DNA-binding transcription factor activity, RNA polymerase II-specific"/>
    <property type="evidence" value="ECO:0007669"/>
    <property type="project" value="TreeGrafter"/>
</dbReference>
<keyword evidence="3" id="KW-0238">DNA-binding</keyword>
<protein>
    <recommendedName>
        <fullName evidence="7">BHLH domain-containing protein</fullName>
    </recommendedName>
</protein>
<evidence type="ECO:0000256" key="6">
    <source>
        <dbReference type="SAM" id="MobiDB-lite"/>
    </source>
</evidence>
<evidence type="ECO:0000313" key="9">
    <source>
        <dbReference type="Proteomes" id="UP000614601"/>
    </source>
</evidence>
<dbReference type="AlphaFoldDB" id="A0A811KDP2"/>
<feature type="domain" description="BHLH" evidence="7">
    <location>
        <begin position="249"/>
        <end position="300"/>
    </location>
</feature>
<comment type="caution">
    <text evidence="8">The sequence shown here is derived from an EMBL/GenBank/DDBJ whole genome shotgun (WGS) entry which is preliminary data.</text>
</comment>
<feature type="compositionally biased region" description="Basic and acidic residues" evidence="6">
    <location>
        <begin position="234"/>
        <end position="248"/>
    </location>
</feature>
<keyword evidence="2" id="KW-0805">Transcription regulation</keyword>
<proteinExistence type="predicted"/>
<sequence>MTNFDENTEGGSTTPAMGFAPQLQSRILGEQRLMAEASSSNNNIQQQQHTNPSSRAANNSRDRKYGHRTVASENGTLFSEDGTLCNENGALCRENGTSYQNSTEISNLENGTNGTLCSNLNYDNNWSVPDVGKGYAASNEAKFQLPVGTKSDYQLVQHSNHQFIPNQAGQLSTSRLSADSTLTATQIDRSSQLLADQSSQDDHDDNNSLVGSASPKSSSRSSSRTSPALTQHRVQFDPKTPQDVEDRKLRRQIANCNERRRMQSINAGFQSLRQFLPQKGGDKMSKAAILQQTADLILSLKAEKEQLSAQIQSGLGGMGQNVSHGQNLAGSLAKSQNLGQNLAQNGNLAGNLSPNANLPQPQSQLVQQNQLAQQNQLNPPSDPSISNRTTPKKRRMEEKEAAEDVTVYLKTIDDLKQALNREQQLRILYEKELLESRRVANPLALDPNLLNIGDLLRKNEALQSPRQHEQLNILTPNKELGSPSNLAGDLSPLMNARKAVLNSALLQRQGLQGLQNTAEVSTSLQHSLTNNLLSSQQSLLNPAFLNANLINTQSDIRSMNLSLAFTNPQQRVVTTTVQTAANNSVQASLLAENRNLNALLEAIRQIEGANLNSQIPVQQRLAPSNGFNVPANVPSSQNGNTDLLVR</sequence>
<feature type="region of interest" description="Disordered" evidence="6">
    <location>
        <begin position="191"/>
        <end position="248"/>
    </location>
</feature>
<dbReference type="PANTHER" id="PTHR15741:SF27">
    <property type="entry name" value="TRANSCRIPTION FACTOR AP-4"/>
    <property type="match status" value="1"/>
</dbReference>
<dbReference type="EMBL" id="CAJFCW020000003">
    <property type="protein sequence ID" value="CAG9101185.1"/>
    <property type="molecule type" value="Genomic_DNA"/>
</dbReference>
<dbReference type="InterPro" id="IPR052207">
    <property type="entry name" value="Max-like/E-box_TFs"/>
</dbReference>
<evidence type="ECO:0000256" key="3">
    <source>
        <dbReference type="ARBA" id="ARBA00023125"/>
    </source>
</evidence>
<feature type="compositionally biased region" description="Polar residues" evidence="6">
    <location>
        <begin position="1"/>
        <end position="15"/>
    </location>
</feature>
<feature type="compositionally biased region" description="Low complexity" evidence="6">
    <location>
        <begin position="342"/>
        <end position="379"/>
    </location>
</feature>
<feature type="region of interest" description="Disordered" evidence="6">
    <location>
        <begin position="36"/>
        <end position="64"/>
    </location>
</feature>
<dbReference type="GO" id="GO:0005634">
    <property type="term" value="C:nucleus"/>
    <property type="evidence" value="ECO:0007669"/>
    <property type="project" value="UniProtKB-SubCell"/>
</dbReference>
<dbReference type="PROSITE" id="PS50888">
    <property type="entry name" value="BHLH"/>
    <property type="match status" value="1"/>
</dbReference>
<evidence type="ECO:0000256" key="4">
    <source>
        <dbReference type="ARBA" id="ARBA00023163"/>
    </source>
</evidence>
<feature type="compositionally biased region" description="Low complexity" evidence="6">
    <location>
        <begin position="38"/>
        <end position="48"/>
    </location>
</feature>
<feature type="region of interest" description="Disordered" evidence="6">
    <location>
        <begin position="626"/>
        <end position="646"/>
    </location>
</feature>
<comment type="subcellular location">
    <subcellularLocation>
        <location evidence="1">Nucleus</location>
    </subcellularLocation>
</comment>